<accession>R4KCP5</accession>
<feature type="coiled-coil region" evidence="1">
    <location>
        <begin position="158"/>
        <end position="227"/>
    </location>
</feature>
<dbReference type="PANTHER" id="PTHR33408:SF2">
    <property type="entry name" value="TRANSPOSASE DDE DOMAIN-CONTAINING PROTEIN"/>
    <property type="match status" value="1"/>
</dbReference>
<dbReference type="PANTHER" id="PTHR33408">
    <property type="entry name" value="TRANSPOSASE"/>
    <property type="match status" value="1"/>
</dbReference>
<organism evidence="4 6">
    <name type="scientific">Clostridium pasteurianum BC1</name>
    <dbReference type="NCBI Taxonomy" id="86416"/>
    <lineage>
        <taxon>Bacteria</taxon>
        <taxon>Bacillati</taxon>
        <taxon>Bacillota</taxon>
        <taxon>Clostridia</taxon>
        <taxon>Eubacteriales</taxon>
        <taxon>Clostridiaceae</taxon>
        <taxon>Clostridium</taxon>
    </lineage>
</organism>
<evidence type="ECO:0000256" key="1">
    <source>
        <dbReference type="SAM" id="Coils"/>
    </source>
</evidence>
<dbReference type="Proteomes" id="UP000013523">
    <property type="component" value="Chromosome"/>
</dbReference>
<dbReference type="InterPro" id="IPR008490">
    <property type="entry name" value="Transposase_InsH_N"/>
</dbReference>
<dbReference type="PATRIC" id="fig|86416.3.peg.4760"/>
<dbReference type="InterPro" id="IPR047629">
    <property type="entry name" value="IS1182_transpos"/>
</dbReference>
<gene>
    <name evidence="4" type="ORF">Clopa_4768</name>
    <name evidence="5" type="ORF">Clopa_4940</name>
</gene>
<dbReference type="KEGG" id="cpas:Clopa_4768"/>
<dbReference type="Pfam" id="PF05598">
    <property type="entry name" value="DUF772"/>
    <property type="match status" value="1"/>
</dbReference>
<keyword evidence="5" id="KW-0614">Plasmid</keyword>
<sequence>MAYLAGVDRNQTTYLVTSLDDFIENDNPIRIIDAFVNSLNLKKLGFVVYDSNKQGQCPYDRKVLLKLHVYGYMNGIRSSRKLERETGRNIEVMWLLNSLKPDHGTISAFIKDNKKAFRNVLKEFTLLLKGWGLIDGKLIAIDGTKLKAQNSKHNYITESVLQKKIEYVEEKIEEYLKQIESNDAAENLNNAISNKNVADLQSKIESYKQMKEAYEQQKKEMKDQKISQICKTDSDARGMKNNGKFEVCYNVQTSVDSKNKLIVDCDVVNDINDLNQLSNMTLRAKSLLRKRKLKVLADTGYYNAEEIKKCLDKKAILYIKKSKSNNTTGQNEYRKENFKYKENTDTYICPEGNDLAFSEYSSKNGIRYKRYKCKSCKECSKKSLCTTAKEGRNIQRWEFEELLDQVAEITHRNNNIYKKRQCIVEHPFGTVKRTLGYTYFLRKGLESVNAEAASIFVAYNLKRIINILTVPILIEKFSQLSIR</sequence>
<feature type="domain" description="Transposase DDE" evidence="3">
    <location>
        <begin position="348"/>
        <end position="464"/>
    </location>
</feature>
<evidence type="ECO:0000313" key="4">
    <source>
        <dbReference type="EMBL" id="AGK99451.1"/>
    </source>
</evidence>
<dbReference type="EMBL" id="CP003261">
    <property type="protein sequence ID" value="AGK99451.1"/>
    <property type="molecule type" value="Genomic_DNA"/>
</dbReference>
<dbReference type="OrthoDB" id="9789070at2"/>
<protein>
    <submittedName>
        <fullName evidence="4">Transposase</fullName>
    </submittedName>
</protein>
<dbReference type="RefSeq" id="WP_015617719.1">
    <property type="nucleotide sequence ID" value="NC_021182.1"/>
</dbReference>
<evidence type="ECO:0000313" key="5">
    <source>
        <dbReference type="EMBL" id="AGK99608.1"/>
    </source>
</evidence>
<dbReference type="eggNOG" id="COG3666">
    <property type="taxonomic scope" value="Bacteria"/>
</dbReference>
<dbReference type="InterPro" id="IPR025668">
    <property type="entry name" value="Tnp_DDE_dom"/>
</dbReference>
<reference evidence="4 6" key="1">
    <citation type="submission" date="2012-01" db="EMBL/GenBank/DDBJ databases">
        <title>Complete sequence of chromosome of Clostridium pasteurianum BC1.</title>
        <authorList>
            <consortium name="US DOE Joint Genome Institute"/>
            <person name="Lucas S."/>
            <person name="Han J."/>
            <person name="Lapidus A."/>
            <person name="Cheng J.-F."/>
            <person name="Goodwin L."/>
            <person name="Pitluck S."/>
            <person name="Peters L."/>
            <person name="Mikhailova N."/>
            <person name="Teshima H."/>
            <person name="Detter J.C."/>
            <person name="Han C."/>
            <person name="Tapia R."/>
            <person name="Land M."/>
            <person name="Hauser L."/>
            <person name="Kyrpides N."/>
            <person name="Ivanova N."/>
            <person name="Pagani I."/>
            <person name="Dunn J."/>
            <person name="Taghavi S."/>
            <person name="Francis A."/>
            <person name="van der Lelie D."/>
            <person name="Woyke T."/>
        </authorList>
    </citation>
    <scope>NUCLEOTIDE SEQUENCE [LARGE SCALE GENOMIC DNA]</scope>
    <source>
        <strain evidence="4 6">BC1</strain>
    </source>
</reference>
<dbReference type="AlphaFoldDB" id="R4KCP5"/>
<geneLocation type="plasmid" evidence="5 6">
    <name>pCLOPA01</name>
</geneLocation>
<name>R4KCP5_CLOPA</name>
<dbReference type="KEGG" id="cpas:Clopa_4940"/>
<evidence type="ECO:0000259" key="2">
    <source>
        <dbReference type="Pfam" id="PF05598"/>
    </source>
</evidence>
<keyword evidence="1" id="KW-0175">Coiled coil</keyword>
<dbReference type="Proteomes" id="UP000013523">
    <property type="component" value="Plasmid pCLOPA01"/>
</dbReference>
<dbReference type="HOGENOM" id="CLU_021293_12_3_9"/>
<dbReference type="EMBL" id="CP003262">
    <property type="protein sequence ID" value="AGK99608.1"/>
    <property type="molecule type" value="Genomic_DNA"/>
</dbReference>
<reference evidence="5 6" key="2">
    <citation type="submission" date="2012-01" db="EMBL/GenBank/DDBJ databases">
        <title>Complete sequence of plasmid of Clostridium pasteurianum BC1.</title>
        <authorList>
            <consortium name="US DOE Joint Genome Institute"/>
            <person name="Lucas S."/>
            <person name="Han J."/>
            <person name="Lapidus A."/>
            <person name="Cheng J.-F."/>
            <person name="Goodwin L."/>
            <person name="Pitluck S."/>
            <person name="Peters L."/>
            <person name="Mikhailova N."/>
            <person name="Teshima H."/>
            <person name="Detter J.C."/>
            <person name="Han C."/>
            <person name="Tapia R."/>
            <person name="Land M."/>
            <person name="Hauser L."/>
            <person name="Kyrpides N."/>
            <person name="Ivanova N."/>
            <person name="Pagani I."/>
            <person name="Dunn J."/>
            <person name="Taghavi S."/>
            <person name="Francis A."/>
            <person name="van der Lelie D."/>
            <person name="Woyke T."/>
        </authorList>
    </citation>
    <scope>NUCLEOTIDE SEQUENCE [LARGE SCALE GENOMIC DNA]</scope>
    <source>
        <strain evidence="5 6">BC1</strain>
        <plasmid evidence="5 6">pCLOPA01</plasmid>
    </source>
</reference>
<evidence type="ECO:0000313" key="6">
    <source>
        <dbReference type="Proteomes" id="UP000013523"/>
    </source>
</evidence>
<evidence type="ECO:0000259" key="3">
    <source>
        <dbReference type="Pfam" id="PF13751"/>
    </source>
</evidence>
<keyword evidence="6" id="KW-1185">Reference proteome</keyword>
<feature type="domain" description="Transposase InsH N-terminal" evidence="2">
    <location>
        <begin position="18"/>
        <end position="111"/>
    </location>
</feature>
<dbReference type="NCBIfam" id="NF033551">
    <property type="entry name" value="transpos_IS1182"/>
    <property type="match status" value="1"/>
</dbReference>
<dbReference type="Pfam" id="PF13751">
    <property type="entry name" value="DDE_Tnp_1_6"/>
    <property type="match status" value="1"/>
</dbReference>
<proteinExistence type="predicted"/>